<evidence type="ECO:0000313" key="1">
    <source>
        <dbReference type="EMBL" id="MFA0789893.1"/>
    </source>
</evidence>
<gene>
    <name evidence="1" type="ORF">ACCI51_04995</name>
</gene>
<protein>
    <recommendedName>
        <fullName evidence="3">SnoaL-like domain-containing protein</fullName>
    </recommendedName>
</protein>
<reference evidence="1 2" key="1">
    <citation type="submission" date="2024-08" db="EMBL/GenBank/DDBJ databases">
        <authorList>
            <person name="Ishaq N."/>
        </authorList>
    </citation>
    <scope>NUCLEOTIDE SEQUENCE [LARGE SCALE GENOMIC DNA]</scope>
    <source>
        <strain evidence="1 2">JCM 30400</strain>
    </source>
</reference>
<accession>A0ABV4NKD6</accession>
<organism evidence="1 2">
    <name type="scientific">Microbulbifer echini</name>
    <dbReference type="NCBI Taxonomy" id="1529067"/>
    <lineage>
        <taxon>Bacteria</taxon>
        <taxon>Pseudomonadati</taxon>
        <taxon>Pseudomonadota</taxon>
        <taxon>Gammaproteobacteria</taxon>
        <taxon>Cellvibrionales</taxon>
        <taxon>Microbulbiferaceae</taxon>
        <taxon>Microbulbifer</taxon>
    </lineage>
</organism>
<evidence type="ECO:0008006" key="3">
    <source>
        <dbReference type="Google" id="ProtNLM"/>
    </source>
</evidence>
<name>A0ABV4NKD6_9GAMM</name>
<sequence>MNSEKKIKALLTQLYDLVSGPEYFKRNWQEQLELFTPYAKMIRTSVDRQGNPQALVMDIQDYPENFQQLVQGAAFYEVETHSVIESFGNIAHAFSTYEAWRDSDKTQFIKRGINSIQLYNDGRSWKIVNMIWDDERPGLTIPPKYNSVAAL</sequence>
<dbReference type="InterPro" id="IPR032710">
    <property type="entry name" value="NTF2-like_dom_sf"/>
</dbReference>
<keyword evidence="2" id="KW-1185">Reference proteome</keyword>
<proteinExistence type="predicted"/>
<dbReference type="SUPFAM" id="SSF54427">
    <property type="entry name" value="NTF2-like"/>
    <property type="match status" value="1"/>
</dbReference>
<dbReference type="Gene3D" id="3.10.450.50">
    <property type="match status" value="1"/>
</dbReference>
<dbReference type="RefSeq" id="WP_299584764.1">
    <property type="nucleotide sequence ID" value="NZ_JBGMEL010000003.1"/>
</dbReference>
<comment type="caution">
    <text evidence="1">The sequence shown here is derived from an EMBL/GenBank/DDBJ whole genome shotgun (WGS) entry which is preliminary data.</text>
</comment>
<evidence type="ECO:0000313" key="2">
    <source>
        <dbReference type="Proteomes" id="UP001569414"/>
    </source>
</evidence>
<dbReference type="EMBL" id="JBGMEL010000003">
    <property type="protein sequence ID" value="MFA0789893.1"/>
    <property type="molecule type" value="Genomic_DNA"/>
</dbReference>
<dbReference type="Proteomes" id="UP001569414">
    <property type="component" value="Unassembled WGS sequence"/>
</dbReference>